<evidence type="ECO:0000313" key="2">
    <source>
        <dbReference type="Proteomes" id="UP001527882"/>
    </source>
</evidence>
<dbReference type="RefSeq" id="WP_269882097.1">
    <property type="nucleotide sequence ID" value="NZ_JAQAGZ010000008.1"/>
</dbReference>
<keyword evidence="2" id="KW-1185">Reference proteome</keyword>
<evidence type="ECO:0000313" key="1">
    <source>
        <dbReference type="EMBL" id="MCZ8513581.1"/>
    </source>
</evidence>
<proteinExistence type="predicted"/>
<sequence>MQRQISGMLEHMATSQLEMAKILEAKRQIAVRMAQLIHDIPPTNPAFNGIEALTEHSMSITKNIATYLSSLADFEDALADNLAVVFKQVQIPDEEE</sequence>
<comment type="caution">
    <text evidence="1">The sequence shown here is derived from an EMBL/GenBank/DDBJ whole genome shotgun (WGS) entry which is preliminary data.</text>
</comment>
<organism evidence="1 2">
    <name type="scientific">Paenibacillus gyeongsangnamensis</name>
    <dbReference type="NCBI Taxonomy" id="3388067"/>
    <lineage>
        <taxon>Bacteria</taxon>
        <taxon>Bacillati</taxon>
        <taxon>Bacillota</taxon>
        <taxon>Bacilli</taxon>
        <taxon>Bacillales</taxon>
        <taxon>Paenibacillaceae</taxon>
        <taxon>Paenibacillus</taxon>
    </lineage>
</organism>
<dbReference type="Proteomes" id="UP001527882">
    <property type="component" value="Unassembled WGS sequence"/>
</dbReference>
<name>A0ABT4Q9M8_9BACL</name>
<accession>A0ABT4Q9M8</accession>
<reference evidence="1 2" key="1">
    <citation type="submission" date="2022-12" db="EMBL/GenBank/DDBJ databases">
        <title>Draft genome sequence of Paenibacillus sp. dW9.</title>
        <authorList>
            <person name="Choi E.-W."/>
            <person name="Kim D.-U."/>
        </authorList>
    </citation>
    <scope>NUCLEOTIDE SEQUENCE [LARGE SCALE GENOMIC DNA]</scope>
    <source>
        <strain evidence="2">dW9</strain>
    </source>
</reference>
<gene>
    <name evidence="1" type="ORF">O9H85_14285</name>
</gene>
<protein>
    <submittedName>
        <fullName evidence="1">Nucleoside-diphosphate sugar epimerase</fullName>
    </submittedName>
</protein>
<dbReference type="EMBL" id="JAQAGZ010000008">
    <property type="protein sequence ID" value="MCZ8513581.1"/>
    <property type="molecule type" value="Genomic_DNA"/>
</dbReference>